<dbReference type="SMART" id="SM00387">
    <property type="entry name" value="HATPase_c"/>
    <property type="match status" value="1"/>
</dbReference>
<keyword evidence="1" id="KW-1133">Transmembrane helix</keyword>
<dbReference type="SUPFAM" id="SSF55874">
    <property type="entry name" value="ATPase domain of HSP90 chaperone/DNA topoisomerase II/histidine kinase"/>
    <property type="match status" value="1"/>
</dbReference>
<dbReference type="InterPro" id="IPR003594">
    <property type="entry name" value="HATPase_dom"/>
</dbReference>
<feature type="transmembrane region" description="Helical" evidence="1">
    <location>
        <begin position="89"/>
        <end position="114"/>
    </location>
</feature>
<dbReference type="Pfam" id="PF02518">
    <property type="entry name" value="HATPase_c"/>
    <property type="match status" value="1"/>
</dbReference>
<organism evidence="3 4">
    <name type="scientific">Sporosarcina newyorkensis</name>
    <dbReference type="NCBI Taxonomy" id="759851"/>
    <lineage>
        <taxon>Bacteria</taxon>
        <taxon>Bacillati</taxon>
        <taxon>Bacillota</taxon>
        <taxon>Bacilli</taxon>
        <taxon>Bacillales</taxon>
        <taxon>Caryophanaceae</taxon>
        <taxon>Sporosarcina</taxon>
    </lineage>
</organism>
<feature type="transmembrane region" description="Helical" evidence="1">
    <location>
        <begin position="63"/>
        <end position="82"/>
    </location>
</feature>
<proteinExistence type="predicted"/>
<dbReference type="RefSeq" id="WP_078816600.1">
    <property type="nucleotide sequence ID" value="NZ_FUYJ01000001.1"/>
</dbReference>
<keyword evidence="1" id="KW-0472">Membrane</keyword>
<feature type="transmembrane region" description="Helical" evidence="1">
    <location>
        <begin position="180"/>
        <end position="198"/>
    </location>
</feature>
<keyword evidence="4" id="KW-1185">Reference proteome</keyword>
<feature type="transmembrane region" description="Helical" evidence="1">
    <location>
        <begin position="148"/>
        <end position="168"/>
    </location>
</feature>
<sequence length="419" mass="48489">MSILSDILALWLITCLFFREPIKFKWAHVFWVSIISLFCLLSDTDERGLIMTLKGLGVLPVQYVPGLIGFCFLTLVANSYLFKRSHLTILLMTMLSLMVWMMVRMQAVLLTMLLPLEIDWNHLICLAVVLGLVFFIRRHFAYTEFEQMTLMQQLFMSIIFFSFLGMYLFQTTEITQLGSWLMLLGSIFVFLLLTWLFFEQKKQHALKARILATEKYLPIIDELVLEVRARQHEFSNKMLAISSILETANTLEEAKHEITRYTGNVKMLSHQQQLLTMDHKIVAGFLYTKVKRAEQMGIQVVIDNSISLHEMACEDVDLIEVLGILLDNAFDASQSGDTVYVTLKQEENQYMLQVSNPSPYISNDHFLKMFDIGFSTKKGMRGFGLHNVQQIAKQYKAHILLKNEQRTGNYVTIGLRFQE</sequence>
<dbReference type="GO" id="GO:0042802">
    <property type="term" value="F:identical protein binding"/>
    <property type="evidence" value="ECO:0007669"/>
    <property type="project" value="TreeGrafter"/>
</dbReference>
<gene>
    <name evidence="3" type="ORF">SAMN04244570_0767</name>
</gene>
<evidence type="ECO:0000256" key="1">
    <source>
        <dbReference type="SAM" id="Phobius"/>
    </source>
</evidence>
<feature type="domain" description="Histidine kinase/HSP90-like ATPase" evidence="2">
    <location>
        <begin position="313"/>
        <end position="419"/>
    </location>
</feature>
<accession>A0A1T4XHF3</accession>
<dbReference type="EMBL" id="FUYJ01000001">
    <property type="protein sequence ID" value="SKA88949.1"/>
    <property type="molecule type" value="Genomic_DNA"/>
</dbReference>
<dbReference type="Proteomes" id="UP000190042">
    <property type="component" value="Unassembled WGS sequence"/>
</dbReference>
<evidence type="ECO:0000313" key="3">
    <source>
        <dbReference type="EMBL" id="SKA88949.1"/>
    </source>
</evidence>
<dbReference type="AlphaFoldDB" id="A0A1T4XHF3"/>
<dbReference type="PANTHER" id="PTHR40448">
    <property type="entry name" value="TWO-COMPONENT SENSOR HISTIDINE KINASE"/>
    <property type="match status" value="1"/>
</dbReference>
<name>A0A1T4XHF3_9BACL</name>
<feature type="transmembrane region" description="Helical" evidence="1">
    <location>
        <begin position="26"/>
        <end position="43"/>
    </location>
</feature>
<keyword evidence="1" id="KW-0812">Transmembrane</keyword>
<dbReference type="InterPro" id="IPR036890">
    <property type="entry name" value="HATPase_C_sf"/>
</dbReference>
<feature type="transmembrane region" description="Helical" evidence="1">
    <location>
        <begin position="120"/>
        <end position="136"/>
    </location>
</feature>
<reference evidence="4" key="1">
    <citation type="submission" date="2017-02" db="EMBL/GenBank/DDBJ databases">
        <authorList>
            <person name="Varghese N."/>
            <person name="Submissions S."/>
        </authorList>
    </citation>
    <scope>NUCLEOTIDE SEQUENCE [LARGE SCALE GENOMIC DNA]</scope>
    <source>
        <strain evidence="4">DSM 23966</strain>
    </source>
</reference>
<evidence type="ECO:0000313" key="4">
    <source>
        <dbReference type="Proteomes" id="UP000190042"/>
    </source>
</evidence>
<evidence type="ECO:0000259" key="2">
    <source>
        <dbReference type="SMART" id="SM00387"/>
    </source>
</evidence>
<dbReference type="Gene3D" id="3.30.565.10">
    <property type="entry name" value="Histidine kinase-like ATPase, C-terminal domain"/>
    <property type="match status" value="1"/>
</dbReference>
<dbReference type="PANTHER" id="PTHR40448:SF1">
    <property type="entry name" value="TWO-COMPONENT SENSOR HISTIDINE KINASE"/>
    <property type="match status" value="1"/>
</dbReference>
<protein>
    <submittedName>
        <fullName evidence="3">GHKL domain-containing protein</fullName>
    </submittedName>
</protein>